<dbReference type="PROSITE" id="PS51257">
    <property type="entry name" value="PROKAR_LIPOPROTEIN"/>
    <property type="match status" value="1"/>
</dbReference>
<gene>
    <name evidence="1" type="ORF">QW060_02695</name>
</gene>
<dbReference type="RefSeq" id="WP_290362172.1">
    <property type="nucleotide sequence ID" value="NZ_JAUFQU010000001.1"/>
</dbReference>
<dbReference type="Proteomes" id="UP001242368">
    <property type="component" value="Unassembled WGS sequence"/>
</dbReference>
<comment type="caution">
    <text evidence="1">The sequence shown here is derived from an EMBL/GenBank/DDBJ whole genome shotgun (WGS) entry which is preliminary data.</text>
</comment>
<keyword evidence="2" id="KW-1185">Reference proteome</keyword>
<evidence type="ECO:0000313" key="2">
    <source>
        <dbReference type="Proteomes" id="UP001242368"/>
    </source>
</evidence>
<dbReference type="EMBL" id="JAUFQU010000001">
    <property type="protein sequence ID" value="MDN3706035.1"/>
    <property type="molecule type" value="Genomic_DNA"/>
</dbReference>
<name>A0ABT8CPB0_9FLAO</name>
<sequence length="165" mass="19303">MEIIKVKQTLFIIALLIVGCNRVNETKQNKEEIDGFYGQLIFPDTIFSDTFYKSYIDYSYPEFDSYHLNDNHKIIRSLAFYFTIDTVRYDIGMIENKIEDSVFSSNKNKIELYKIAISTPGIKYISGYIDDEILIDSLNRDSKKGKLPGYLFRSYLTKKVVVLER</sequence>
<protein>
    <submittedName>
        <fullName evidence="1">Uncharacterized protein</fullName>
    </submittedName>
</protein>
<reference evidence="2" key="1">
    <citation type="journal article" date="2019" name="Int. J. Syst. Evol. Microbiol.">
        <title>The Global Catalogue of Microorganisms (GCM) 10K type strain sequencing project: providing services to taxonomists for standard genome sequencing and annotation.</title>
        <authorList>
            <consortium name="The Broad Institute Genomics Platform"/>
            <consortium name="The Broad Institute Genome Sequencing Center for Infectious Disease"/>
            <person name="Wu L."/>
            <person name="Ma J."/>
        </authorList>
    </citation>
    <scope>NUCLEOTIDE SEQUENCE [LARGE SCALE GENOMIC DNA]</scope>
    <source>
        <strain evidence="2">CECT 7184</strain>
    </source>
</reference>
<organism evidence="1 2">
    <name type="scientific">Paenimyroides ceti</name>
    <dbReference type="NCBI Taxonomy" id="395087"/>
    <lineage>
        <taxon>Bacteria</taxon>
        <taxon>Pseudomonadati</taxon>
        <taxon>Bacteroidota</taxon>
        <taxon>Flavobacteriia</taxon>
        <taxon>Flavobacteriales</taxon>
        <taxon>Flavobacteriaceae</taxon>
        <taxon>Paenimyroides</taxon>
    </lineage>
</organism>
<accession>A0ABT8CPB0</accession>
<proteinExistence type="predicted"/>
<evidence type="ECO:0000313" key="1">
    <source>
        <dbReference type="EMBL" id="MDN3706035.1"/>
    </source>
</evidence>